<protein>
    <submittedName>
        <fullName evidence="1">Uncharacterized protein</fullName>
    </submittedName>
</protein>
<dbReference type="AlphaFoldDB" id="A0A8X6EYA8"/>
<feature type="non-terminal residue" evidence="1">
    <location>
        <position position="1"/>
    </location>
</feature>
<dbReference type="Proteomes" id="UP000887116">
    <property type="component" value="Unassembled WGS sequence"/>
</dbReference>
<evidence type="ECO:0000313" key="2">
    <source>
        <dbReference type="Proteomes" id="UP000887116"/>
    </source>
</evidence>
<sequence>MSSKAYQYDLVFGAPFGVQKWDVGTKEDSKL</sequence>
<evidence type="ECO:0000313" key="1">
    <source>
        <dbReference type="EMBL" id="GFQ64316.1"/>
    </source>
</evidence>
<name>A0A8X6EYA8_TRICU</name>
<organism evidence="1 2">
    <name type="scientific">Trichonephila clavata</name>
    <name type="common">Joro spider</name>
    <name type="synonym">Nephila clavata</name>
    <dbReference type="NCBI Taxonomy" id="2740835"/>
    <lineage>
        <taxon>Eukaryota</taxon>
        <taxon>Metazoa</taxon>
        <taxon>Ecdysozoa</taxon>
        <taxon>Arthropoda</taxon>
        <taxon>Chelicerata</taxon>
        <taxon>Arachnida</taxon>
        <taxon>Araneae</taxon>
        <taxon>Araneomorphae</taxon>
        <taxon>Entelegynae</taxon>
        <taxon>Araneoidea</taxon>
        <taxon>Nephilidae</taxon>
        <taxon>Trichonephila</taxon>
    </lineage>
</organism>
<comment type="caution">
    <text evidence="1">The sequence shown here is derived from an EMBL/GenBank/DDBJ whole genome shotgun (WGS) entry which is preliminary data.</text>
</comment>
<dbReference type="EMBL" id="BMAO01010029">
    <property type="protein sequence ID" value="GFQ64316.1"/>
    <property type="molecule type" value="Genomic_DNA"/>
</dbReference>
<keyword evidence="2" id="KW-1185">Reference proteome</keyword>
<reference evidence="1" key="1">
    <citation type="submission" date="2020-07" db="EMBL/GenBank/DDBJ databases">
        <title>Multicomponent nature underlies the extraordinary mechanical properties of spider dragline silk.</title>
        <authorList>
            <person name="Kono N."/>
            <person name="Nakamura H."/>
            <person name="Mori M."/>
            <person name="Yoshida Y."/>
            <person name="Ohtoshi R."/>
            <person name="Malay A.D."/>
            <person name="Moran D.A.P."/>
            <person name="Tomita M."/>
            <person name="Numata K."/>
            <person name="Arakawa K."/>
        </authorList>
    </citation>
    <scope>NUCLEOTIDE SEQUENCE</scope>
</reference>
<accession>A0A8X6EYA8</accession>
<proteinExistence type="predicted"/>
<gene>
    <name evidence="1" type="ORF">TNCT_732141</name>
</gene>